<dbReference type="Proteomes" id="UP000271162">
    <property type="component" value="Unassembled WGS sequence"/>
</dbReference>
<accession>A0A0N4YG65</accession>
<keyword evidence="2" id="KW-1185">Reference proteome</keyword>
<name>A0A0N4YG65_NIPBR</name>
<evidence type="ECO:0000313" key="3">
    <source>
        <dbReference type="WBParaSite" id="NBR_0001578601-mRNA-1"/>
    </source>
</evidence>
<evidence type="ECO:0000313" key="2">
    <source>
        <dbReference type="Proteomes" id="UP000271162"/>
    </source>
</evidence>
<dbReference type="EMBL" id="UYSL01021886">
    <property type="protein sequence ID" value="VDL79381.1"/>
    <property type="molecule type" value="Genomic_DNA"/>
</dbReference>
<organism evidence="3">
    <name type="scientific">Nippostrongylus brasiliensis</name>
    <name type="common">Rat hookworm</name>
    <dbReference type="NCBI Taxonomy" id="27835"/>
    <lineage>
        <taxon>Eukaryota</taxon>
        <taxon>Metazoa</taxon>
        <taxon>Ecdysozoa</taxon>
        <taxon>Nematoda</taxon>
        <taxon>Chromadorea</taxon>
        <taxon>Rhabditida</taxon>
        <taxon>Rhabditina</taxon>
        <taxon>Rhabditomorpha</taxon>
        <taxon>Strongyloidea</taxon>
        <taxon>Heligmosomidae</taxon>
        <taxon>Nippostrongylus</taxon>
    </lineage>
</organism>
<gene>
    <name evidence="1" type="ORF">NBR_LOCUS15787</name>
</gene>
<reference evidence="1 2" key="2">
    <citation type="submission" date="2018-11" db="EMBL/GenBank/DDBJ databases">
        <authorList>
            <consortium name="Pathogen Informatics"/>
        </authorList>
    </citation>
    <scope>NUCLEOTIDE SEQUENCE [LARGE SCALE GENOMIC DNA]</scope>
</reference>
<protein>
    <submittedName>
        <fullName evidence="1 3">Uncharacterized protein</fullName>
    </submittedName>
</protein>
<dbReference type="AlphaFoldDB" id="A0A0N4YG65"/>
<sequence>MKAKNNFELDAYDATCMNMASTLRTLAALDENLGRQWKLKMDELQLEAAREIVRLQETS</sequence>
<dbReference type="WBParaSite" id="NBR_0001578601-mRNA-1">
    <property type="protein sequence ID" value="NBR_0001578601-mRNA-1"/>
    <property type="gene ID" value="NBR_0001578601"/>
</dbReference>
<reference evidence="3" key="1">
    <citation type="submission" date="2017-02" db="UniProtKB">
        <authorList>
            <consortium name="WormBaseParasite"/>
        </authorList>
    </citation>
    <scope>IDENTIFICATION</scope>
</reference>
<proteinExistence type="predicted"/>
<evidence type="ECO:0000313" key="1">
    <source>
        <dbReference type="EMBL" id="VDL79381.1"/>
    </source>
</evidence>